<keyword evidence="1" id="KW-0472">Membrane</keyword>
<evidence type="ECO:0000313" key="3">
    <source>
        <dbReference type="Proteomes" id="UP000307768"/>
    </source>
</evidence>
<evidence type="ECO:0000256" key="1">
    <source>
        <dbReference type="SAM" id="Phobius"/>
    </source>
</evidence>
<name>A0A5Q6RPA3_9ACTN</name>
<keyword evidence="1" id="KW-1133">Transmembrane helix</keyword>
<reference evidence="2 3" key="1">
    <citation type="submission" date="2019-09" db="EMBL/GenBank/DDBJ databases">
        <title>Mumia zhuanghuii sp. nov. isolated from the intestinal contents of plateau pika (Ochotona curzoniae) in the Qinghai-Tibet plateau of China.</title>
        <authorList>
            <person name="Tian Z."/>
        </authorList>
    </citation>
    <scope>NUCLEOTIDE SEQUENCE [LARGE SCALE GENOMIC DNA]</scope>
    <source>
        <strain evidence="3">350</strain>
    </source>
</reference>
<gene>
    <name evidence="2" type="ORF">FE697_018340</name>
</gene>
<organism evidence="2 3">
    <name type="scientific">Mumia zhuanghuii</name>
    <dbReference type="NCBI Taxonomy" id="2585211"/>
    <lineage>
        <taxon>Bacteria</taxon>
        <taxon>Bacillati</taxon>
        <taxon>Actinomycetota</taxon>
        <taxon>Actinomycetes</taxon>
        <taxon>Propionibacteriales</taxon>
        <taxon>Nocardioidaceae</taxon>
        <taxon>Mumia</taxon>
    </lineage>
</organism>
<comment type="caution">
    <text evidence="2">The sequence shown here is derived from an EMBL/GenBank/DDBJ whole genome shotgun (WGS) entry which is preliminary data.</text>
</comment>
<evidence type="ECO:0000313" key="2">
    <source>
        <dbReference type="EMBL" id="KAA1419865.1"/>
    </source>
</evidence>
<dbReference type="Proteomes" id="UP000307768">
    <property type="component" value="Unassembled WGS sequence"/>
</dbReference>
<dbReference type="AlphaFoldDB" id="A0A5Q6RPA3"/>
<dbReference type="EMBL" id="VDFQ02000006">
    <property type="protein sequence ID" value="KAA1419865.1"/>
    <property type="molecule type" value="Genomic_DNA"/>
</dbReference>
<feature type="transmembrane region" description="Helical" evidence="1">
    <location>
        <begin position="88"/>
        <end position="110"/>
    </location>
</feature>
<sequence>MKDPRTMPVDVLRPLAAVALIEVAVAVVAPSTRSAATSIVLVVLVGFGVRWVRVLLTLSYAVAATFAVIGTAWLAFHGWRVPADDVDIYASTLLGAAALLILRVPAVVAWTAPASPRASAAPTRTDVAA</sequence>
<feature type="transmembrane region" description="Helical" evidence="1">
    <location>
        <begin position="59"/>
        <end position="76"/>
    </location>
</feature>
<dbReference type="RefSeq" id="WP_149771088.1">
    <property type="nucleotide sequence ID" value="NZ_VDFQ02000006.1"/>
</dbReference>
<protein>
    <submittedName>
        <fullName evidence="2">Uncharacterized protein</fullName>
    </submittedName>
</protein>
<proteinExistence type="predicted"/>
<accession>A0A5Q6RPA3</accession>
<keyword evidence="1" id="KW-0812">Transmembrane</keyword>
<feature type="transmembrane region" description="Helical" evidence="1">
    <location>
        <begin position="35"/>
        <end position="52"/>
    </location>
</feature>